<sequence>MSMMTQAFFAALILFVLFVAFVLIRAALFKPPADSPVSLTEHPFSEESVSAHLSEMIRIPTVSNIDPAKSDLRVFSDFRDLLQSLYPEASRVCSRELIGPSGVLYRWKGKSAEESVVFMAHYDVVPATETGWVHEPFSGKIDDAGVLWGRGAIDTKITLCGIMEAVEARIREGFVPDRDIWLSFSGDEEVFGPSAPAIVEHLKSLGVRPSLVLDEGGAVVSNVFPGVSQPCAVVGIAEKGMMNVELAVESNGGHASAPPRRQTVDILARAIRSVLSRPFPARLSPASAAMFDVLGRRSSFGYRVLFANIRIFLPLFKLICRLSGGELDAMMRTTCCATTLSGGPAFNVMPSLASAGFNLRLLSGDTVEGTLSEIKSRVRDDRVKVSLAYGNDPSPVASTDSNAWKAVSESIRAVWPEAVPAPYLMVACTDSRHFSRICDNVLKFSAMELSKEERGTMHARNERIPVAKIPLTCSFFWNLIGRLNSDKA</sequence>
<keyword evidence="2" id="KW-0645">Protease</keyword>
<dbReference type="SUPFAM" id="SSF53187">
    <property type="entry name" value="Zn-dependent exopeptidases"/>
    <property type="match status" value="1"/>
</dbReference>
<comment type="caution">
    <text evidence="7">The sequence shown here is derived from an EMBL/GenBank/DDBJ whole genome shotgun (WGS) entry which is preliminary data.</text>
</comment>
<dbReference type="InterPro" id="IPR047177">
    <property type="entry name" value="Pept_M20A"/>
</dbReference>
<accession>A0AAE3JML0</accession>
<dbReference type="Pfam" id="PF07687">
    <property type="entry name" value="M20_dimer"/>
    <property type="match status" value="1"/>
</dbReference>
<dbReference type="PANTHER" id="PTHR45962">
    <property type="entry name" value="N-FATTY-ACYL-AMINO ACID SYNTHASE/HYDROLASE PM20D1"/>
    <property type="match status" value="1"/>
</dbReference>
<keyword evidence="8" id="KW-1185">Reference proteome</keyword>
<keyword evidence="4" id="KW-0378">Hydrolase</keyword>
<reference evidence="7" key="1">
    <citation type="submission" date="2021-08" db="EMBL/GenBank/DDBJ databases">
        <title>Comparative analyses of Brucepasteria parasyntrophica and Teretinema zuelzerae.</title>
        <authorList>
            <person name="Song Y."/>
            <person name="Brune A."/>
        </authorList>
    </citation>
    <scope>NUCLEOTIDE SEQUENCE</scope>
    <source>
        <strain evidence="7">DSM 1903</strain>
    </source>
</reference>
<dbReference type="Pfam" id="PF01546">
    <property type="entry name" value="Peptidase_M20"/>
    <property type="match status" value="1"/>
</dbReference>
<evidence type="ECO:0000256" key="4">
    <source>
        <dbReference type="ARBA" id="ARBA00022801"/>
    </source>
</evidence>
<dbReference type="GO" id="GO:0008233">
    <property type="term" value="F:peptidase activity"/>
    <property type="evidence" value="ECO:0007669"/>
    <property type="project" value="UniProtKB-KW"/>
</dbReference>
<dbReference type="RefSeq" id="WP_230757677.1">
    <property type="nucleotide sequence ID" value="NZ_JAINWA010000003.1"/>
</dbReference>
<dbReference type="EMBL" id="JAINWA010000003">
    <property type="protein sequence ID" value="MCD1655814.1"/>
    <property type="molecule type" value="Genomic_DNA"/>
</dbReference>
<dbReference type="Gene3D" id="3.30.70.360">
    <property type="match status" value="1"/>
</dbReference>
<dbReference type="Gene3D" id="3.40.630.10">
    <property type="entry name" value="Zn peptidases"/>
    <property type="match status" value="1"/>
</dbReference>
<dbReference type="PANTHER" id="PTHR45962:SF1">
    <property type="entry name" value="N-FATTY-ACYL-AMINO ACID SYNTHASE_HYDROLASE PM20D1"/>
    <property type="match status" value="1"/>
</dbReference>
<evidence type="ECO:0000256" key="5">
    <source>
        <dbReference type="ARBA" id="ARBA00022833"/>
    </source>
</evidence>
<dbReference type="InterPro" id="IPR002933">
    <property type="entry name" value="Peptidase_M20"/>
</dbReference>
<gene>
    <name evidence="7" type="ORF">K7J14_14040</name>
</gene>
<organism evidence="7 8">
    <name type="scientific">Teretinema zuelzerae</name>
    <dbReference type="NCBI Taxonomy" id="156"/>
    <lineage>
        <taxon>Bacteria</taxon>
        <taxon>Pseudomonadati</taxon>
        <taxon>Spirochaetota</taxon>
        <taxon>Spirochaetia</taxon>
        <taxon>Spirochaetales</taxon>
        <taxon>Treponemataceae</taxon>
        <taxon>Teretinema</taxon>
    </lineage>
</organism>
<name>A0AAE3JML0_9SPIR</name>
<keyword evidence="3" id="KW-0479">Metal-binding</keyword>
<protein>
    <submittedName>
        <fullName evidence="7">M20/M25/M40 family metallo-hydrolase</fullName>
    </submittedName>
</protein>
<proteinExistence type="inferred from homology"/>
<evidence type="ECO:0000313" key="7">
    <source>
        <dbReference type="EMBL" id="MCD1655814.1"/>
    </source>
</evidence>
<dbReference type="InterPro" id="IPR036264">
    <property type="entry name" value="Bact_exopeptidase_dim_dom"/>
</dbReference>
<dbReference type="SUPFAM" id="SSF55031">
    <property type="entry name" value="Bacterial exopeptidase dimerisation domain"/>
    <property type="match status" value="1"/>
</dbReference>
<dbReference type="InterPro" id="IPR011650">
    <property type="entry name" value="Peptidase_M20_dimer"/>
</dbReference>
<dbReference type="GO" id="GO:0046872">
    <property type="term" value="F:metal ion binding"/>
    <property type="evidence" value="ECO:0007669"/>
    <property type="project" value="UniProtKB-KW"/>
</dbReference>
<keyword evidence="5" id="KW-0862">Zinc</keyword>
<comment type="similarity">
    <text evidence="1">Belongs to the peptidase M20A family.</text>
</comment>
<dbReference type="Proteomes" id="UP001198163">
    <property type="component" value="Unassembled WGS sequence"/>
</dbReference>
<evidence type="ECO:0000313" key="8">
    <source>
        <dbReference type="Proteomes" id="UP001198163"/>
    </source>
</evidence>
<evidence type="ECO:0000256" key="1">
    <source>
        <dbReference type="ARBA" id="ARBA00006247"/>
    </source>
</evidence>
<dbReference type="AlphaFoldDB" id="A0AAE3JML0"/>
<evidence type="ECO:0000256" key="3">
    <source>
        <dbReference type="ARBA" id="ARBA00022723"/>
    </source>
</evidence>
<feature type="domain" description="Peptidase M20 dimerisation" evidence="6">
    <location>
        <begin position="236"/>
        <end position="380"/>
    </location>
</feature>
<evidence type="ECO:0000259" key="6">
    <source>
        <dbReference type="Pfam" id="PF07687"/>
    </source>
</evidence>
<dbReference type="Gene3D" id="1.10.150.900">
    <property type="match status" value="1"/>
</dbReference>
<dbReference type="GO" id="GO:0006508">
    <property type="term" value="P:proteolysis"/>
    <property type="evidence" value="ECO:0007669"/>
    <property type="project" value="UniProtKB-KW"/>
</dbReference>
<evidence type="ECO:0000256" key="2">
    <source>
        <dbReference type="ARBA" id="ARBA00022670"/>
    </source>
</evidence>